<dbReference type="GO" id="GO:0005886">
    <property type="term" value="C:plasma membrane"/>
    <property type="evidence" value="ECO:0007669"/>
    <property type="project" value="UniProtKB-SubCell"/>
</dbReference>
<dbReference type="EMBL" id="CP002085">
    <property type="protein sequence ID" value="ADK84918.1"/>
    <property type="molecule type" value="Genomic_DNA"/>
</dbReference>
<evidence type="ECO:0000259" key="9">
    <source>
        <dbReference type="PROSITE" id="PS50042"/>
    </source>
</evidence>
<dbReference type="HOGENOM" id="CLU_032479_0_0_7"/>
<dbReference type="GO" id="GO:0008381">
    <property type="term" value="F:mechanosensitive monoatomic ion channel activity"/>
    <property type="evidence" value="ECO:0007669"/>
    <property type="project" value="InterPro"/>
</dbReference>
<feature type="transmembrane region" description="Helical" evidence="8">
    <location>
        <begin position="6"/>
        <end position="26"/>
    </location>
</feature>
<dbReference type="InterPro" id="IPR006685">
    <property type="entry name" value="MscS_channel_2nd"/>
</dbReference>
<accession>E1QH75</accession>
<dbReference type="Proteomes" id="UP000009047">
    <property type="component" value="Chromosome"/>
</dbReference>
<dbReference type="InterPro" id="IPR049278">
    <property type="entry name" value="MS_channel_C"/>
</dbReference>
<sequence>MDLQQLPGYLTMALPLLAYAAFLVVMHVGQRRLGALAALKVPLHLAALGLLLRVGAANLPTPWPARLLPYSEALIIFAGVVLIIRAVDAIGVGYLLARLQKRHVPHILRQGAILLADFIAALIVLRQYLNLDVTSLVATSAVVSFVVGLASQDLLGSVLAGLVIGVERPIAHGNWVNVNGMEGRVVDVTWRRTRIETRDGDFILLPNNVVMKDTVTNYTLPSPLHRVRVEVGAHYRHPPNQVKAAMIAAARQCPEVLAEPAPSVFLESFGDSSINYRLNAWTMDYGRQEAIRDEVNCLIWYQFQREGIEIPFPIRTLVAPPPEPSAHEQRQDQIERIVPLLLDSEVFQGVSAPDLLAVADRMNLLTFGAGEMLFNEGDHGDSLYLLAQGRAQVIKRTPEGGQALLATLEEGQCLGEMALLLGLPRTASVRLERDSRVVEIKADLFRELIRAHPSFLDHLSRLVDQRQRANQELAQALAQQKTADAAGGIGQILRKIKSALGL</sequence>
<keyword evidence="7" id="KW-0175">Coiled coil</keyword>
<keyword evidence="11" id="KW-1185">Reference proteome</keyword>
<evidence type="ECO:0000256" key="1">
    <source>
        <dbReference type="ARBA" id="ARBA00004651"/>
    </source>
</evidence>
<keyword evidence="6 8" id="KW-0472">Membrane</keyword>
<dbReference type="SMART" id="SM00100">
    <property type="entry name" value="cNMP"/>
    <property type="match status" value="1"/>
</dbReference>
<dbReference type="SUPFAM" id="SSF50182">
    <property type="entry name" value="Sm-like ribonucleoproteins"/>
    <property type="match status" value="1"/>
</dbReference>
<evidence type="ECO:0000256" key="3">
    <source>
        <dbReference type="ARBA" id="ARBA00022475"/>
    </source>
</evidence>
<dbReference type="Gene3D" id="2.60.120.10">
    <property type="entry name" value="Jelly Rolls"/>
    <property type="match status" value="1"/>
</dbReference>
<gene>
    <name evidence="10" type="ordered locus">Deba_1550</name>
</gene>
<evidence type="ECO:0000256" key="8">
    <source>
        <dbReference type="SAM" id="Phobius"/>
    </source>
</evidence>
<dbReference type="PANTHER" id="PTHR30221:SF1">
    <property type="entry name" value="SMALL-CONDUCTANCE MECHANOSENSITIVE CHANNEL"/>
    <property type="match status" value="1"/>
</dbReference>
<evidence type="ECO:0000256" key="6">
    <source>
        <dbReference type="ARBA" id="ARBA00023136"/>
    </source>
</evidence>
<dbReference type="InterPro" id="IPR000595">
    <property type="entry name" value="cNMP-bd_dom"/>
</dbReference>
<dbReference type="PROSITE" id="PS50042">
    <property type="entry name" value="CNMP_BINDING_3"/>
    <property type="match status" value="1"/>
</dbReference>
<dbReference type="Gene3D" id="2.30.30.60">
    <property type="match status" value="1"/>
</dbReference>
<keyword evidence="4 8" id="KW-0812">Transmembrane</keyword>
<name>E1QH75_DESB2</name>
<dbReference type="CDD" id="cd00038">
    <property type="entry name" value="CAP_ED"/>
    <property type="match status" value="1"/>
</dbReference>
<keyword evidence="5 8" id="KW-1133">Transmembrane helix</keyword>
<evidence type="ECO:0000256" key="4">
    <source>
        <dbReference type="ARBA" id="ARBA00022692"/>
    </source>
</evidence>
<dbReference type="AlphaFoldDB" id="E1QH75"/>
<dbReference type="Pfam" id="PF00027">
    <property type="entry name" value="cNMP_binding"/>
    <property type="match status" value="1"/>
</dbReference>
<protein>
    <submittedName>
        <fullName evidence="10">MscS Mechanosensitive ion channel</fullName>
    </submittedName>
</protein>
<dbReference type="eggNOG" id="COG3264">
    <property type="taxonomic scope" value="Bacteria"/>
</dbReference>
<feature type="domain" description="Cyclic nucleotide-binding" evidence="9">
    <location>
        <begin position="346"/>
        <end position="449"/>
    </location>
</feature>
<comment type="subcellular location">
    <subcellularLocation>
        <location evidence="1">Cell membrane</location>
        <topology evidence="1">Multi-pass membrane protein</topology>
    </subcellularLocation>
</comment>
<evidence type="ECO:0000256" key="2">
    <source>
        <dbReference type="ARBA" id="ARBA00008017"/>
    </source>
</evidence>
<dbReference type="InterPro" id="IPR018490">
    <property type="entry name" value="cNMP-bd_dom_sf"/>
</dbReference>
<dbReference type="STRING" id="644282.Deba_1550"/>
<dbReference type="Pfam" id="PF00924">
    <property type="entry name" value="MS_channel_2nd"/>
    <property type="match status" value="1"/>
</dbReference>
<dbReference type="InterPro" id="IPR011066">
    <property type="entry name" value="MscS_channel_C_sf"/>
</dbReference>
<feature type="transmembrane region" description="Helical" evidence="8">
    <location>
        <begin position="33"/>
        <end position="54"/>
    </location>
</feature>
<dbReference type="eggNOG" id="COG0664">
    <property type="taxonomic scope" value="Bacteria"/>
</dbReference>
<dbReference type="SUPFAM" id="SSF51206">
    <property type="entry name" value="cAMP-binding domain-like"/>
    <property type="match status" value="1"/>
</dbReference>
<dbReference type="InterPro" id="IPR014710">
    <property type="entry name" value="RmlC-like_jellyroll"/>
</dbReference>
<feature type="transmembrane region" description="Helical" evidence="8">
    <location>
        <begin position="108"/>
        <end position="129"/>
    </location>
</feature>
<evidence type="ECO:0000313" key="10">
    <source>
        <dbReference type="EMBL" id="ADK84918.1"/>
    </source>
</evidence>
<organism evidence="10 11">
    <name type="scientific">Desulfarculus baarsii (strain ATCC 33931 / DSM 2075 / LMG 7858 / VKM B-1802 / 2st14)</name>
    <dbReference type="NCBI Taxonomy" id="644282"/>
    <lineage>
        <taxon>Bacteria</taxon>
        <taxon>Pseudomonadati</taxon>
        <taxon>Thermodesulfobacteriota</taxon>
        <taxon>Desulfarculia</taxon>
        <taxon>Desulfarculales</taxon>
        <taxon>Desulfarculaceae</taxon>
        <taxon>Desulfarculus</taxon>
    </lineage>
</organism>
<dbReference type="SUPFAM" id="SSF82689">
    <property type="entry name" value="Mechanosensitive channel protein MscS (YggB), C-terminal domain"/>
    <property type="match status" value="1"/>
</dbReference>
<dbReference type="PANTHER" id="PTHR30221">
    <property type="entry name" value="SMALL-CONDUCTANCE MECHANOSENSITIVE CHANNEL"/>
    <property type="match status" value="1"/>
</dbReference>
<keyword evidence="3" id="KW-1003">Cell membrane</keyword>
<dbReference type="InterPro" id="IPR010920">
    <property type="entry name" value="LSM_dom_sf"/>
</dbReference>
<evidence type="ECO:0000313" key="11">
    <source>
        <dbReference type="Proteomes" id="UP000009047"/>
    </source>
</evidence>
<evidence type="ECO:0000256" key="5">
    <source>
        <dbReference type="ARBA" id="ARBA00022989"/>
    </source>
</evidence>
<dbReference type="Gene3D" id="1.10.287.1260">
    <property type="match status" value="1"/>
</dbReference>
<dbReference type="KEGG" id="dbr:Deba_1550"/>
<proteinExistence type="inferred from homology"/>
<comment type="similarity">
    <text evidence="2">Belongs to the MscS (TC 1.A.23) family.</text>
</comment>
<feature type="transmembrane region" description="Helical" evidence="8">
    <location>
        <begin position="74"/>
        <end position="96"/>
    </location>
</feature>
<reference evidence="10 11" key="1">
    <citation type="journal article" date="2010" name="Stand. Genomic Sci.">
        <title>Complete genome sequence of Desulfarculus baarsii type strain (2st14).</title>
        <authorList>
            <person name="Sun H."/>
            <person name="Spring S."/>
            <person name="Lapidus A."/>
            <person name="Davenport K."/>
            <person name="Del Rio T.G."/>
            <person name="Tice H."/>
            <person name="Nolan M."/>
            <person name="Copeland A."/>
            <person name="Cheng J.F."/>
            <person name="Lucas S."/>
            <person name="Tapia R."/>
            <person name="Goodwin L."/>
            <person name="Pitluck S."/>
            <person name="Ivanova N."/>
            <person name="Pagani I."/>
            <person name="Mavromatis K."/>
            <person name="Ovchinnikova G."/>
            <person name="Pati A."/>
            <person name="Chen A."/>
            <person name="Palaniappan K."/>
            <person name="Hauser L."/>
            <person name="Chang Y.J."/>
            <person name="Jeffries C.D."/>
            <person name="Detter J.C."/>
            <person name="Han C."/>
            <person name="Rohde M."/>
            <person name="Brambilla E."/>
            <person name="Goker M."/>
            <person name="Woyke T."/>
            <person name="Bristow J."/>
            <person name="Eisen J.A."/>
            <person name="Markowitz V."/>
            <person name="Hugenholtz P."/>
            <person name="Kyrpides N.C."/>
            <person name="Klenk H.P."/>
            <person name="Land M."/>
        </authorList>
    </citation>
    <scope>NUCLEOTIDE SEQUENCE [LARGE SCALE GENOMIC DNA]</scope>
    <source>
        <strain evidence="11">ATCC 33931 / DSM 2075 / LMG 7858 / VKM B-1802 / 2st14</strain>
    </source>
</reference>
<dbReference type="Gene3D" id="3.30.70.100">
    <property type="match status" value="1"/>
</dbReference>
<evidence type="ECO:0000256" key="7">
    <source>
        <dbReference type="SAM" id="Coils"/>
    </source>
</evidence>
<dbReference type="InterPro" id="IPR023408">
    <property type="entry name" value="MscS_beta-dom_sf"/>
</dbReference>
<feature type="coiled-coil region" evidence="7">
    <location>
        <begin position="459"/>
        <end position="486"/>
    </location>
</feature>
<dbReference type="InterPro" id="IPR045275">
    <property type="entry name" value="MscS_archaea/bacteria_type"/>
</dbReference>
<dbReference type="Pfam" id="PF21082">
    <property type="entry name" value="MS_channel_3rd"/>
    <property type="match status" value="1"/>
</dbReference>